<keyword evidence="4 7" id="KW-0238">DNA-binding</keyword>
<dbReference type="CDD" id="cd17574">
    <property type="entry name" value="REC_OmpR"/>
    <property type="match status" value="1"/>
</dbReference>
<dbReference type="InterPro" id="IPR011006">
    <property type="entry name" value="CheY-like_superfamily"/>
</dbReference>
<dbReference type="RefSeq" id="WP_128358172.1">
    <property type="nucleotide sequence ID" value="NZ_CP053840.1"/>
</dbReference>
<dbReference type="PANTHER" id="PTHR48111">
    <property type="entry name" value="REGULATOR OF RPOS"/>
    <property type="match status" value="1"/>
</dbReference>
<dbReference type="SMART" id="SM00448">
    <property type="entry name" value="REC"/>
    <property type="match status" value="1"/>
</dbReference>
<keyword evidence="2" id="KW-0902">Two-component regulatory system</keyword>
<dbReference type="InterPro" id="IPR039420">
    <property type="entry name" value="WalR-like"/>
</dbReference>
<evidence type="ECO:0000256" key="4">
    <source>
        <dbReference type="ARBA" id="ARBA00023125"/>
    </source>
</evidence>
<evidence type="ECO:0000259" key="9">
    <source>
        <dbReference type="PROSITE" id="PS51755"/>
    </source>
</evidence>
<dbReference type="SUPFAM" id="SSF46894">
    <property type="entry name" value="C-terminal effector domain of the bipartite response regulators"/>
    <property type="match status" value="1"/>
</dbReference>
<dbReference type="Proteomes" id="UP000503482">
    <property type="component" value="Chromosome"/>
</dbReference>
<proteinExistence type="predicted"/>
<sequence length="213" mass="24800">MKILVLEDNENLCNFIKTSLEKEGYVIDTFYDGEDALEVLNNGYSCFILDINVASIDGISILKTIRMYSKNIPVIIMSSNHELEKIQASYELGCDDYLKKPFLMYELIQKVKKLCQIKQQIFDFTNNFIYDYDNRNLKGPDGEIKLAKKEILFLELLCKNPTRIFSFEEIENYVWEGEETALINIRGLVKRLRKKIPENTINIVKGIGYKLNL</sequence>
<dbReference type="GO" id="GO:0005829">
    <property type="term" value="C:cytosol"/>
    <property type="evidence" value="ECO:0007669"/>
    <property type="project" value="TreeGrafter"/>
</dbReference>
<dbReference type="PANTHER" id="PTHR48111:SF1">
    <property type="entry name" value="TWO-COMPONENT RESPONSE REGULATOR ORR33"/>
    <property type="match status" value="1"/>
</dbReference>
<dbReference type="SMART" id="SM00862">
    <property type="entry name" value="Trans_reg_C"/>
    <property type="match status" value="1"/>
</dbReference>
<dbReference type="InterPro" id="IPR001789">
    <property type="entry name" value="Sig_transdc_resp-reg_receiver"/>
</dbReference>
<dbReference type="GO" id="GO:0006355">
    <property type="term" value="P:regulation of DNA-templated transcription"/>
    <property type="evidence" value="ECO:0007669"/>
    <property type="project" value="InterPro"/>
</dbReference>
<feature type="DNA-binding region" description="OmpR/PhoB-type" evidence="7">
    <location>
        <begin position="119"/>
        <end position="213"/>
    </location>
</feature>
<dbReference type="InterPro" id="IPR001867">
    <property type="entry name" value="OmpR/PhoB-type_DNA-bd"/>
</dbReference>
<dbReference type="GO" id="GO:0032993">
    <property type="term" value="C:protein-DNA complex"/>
    <property type="evidence" value="ECO:0007669"/>
    <property type="project" value="TreeGrafter"/>
</dbReference>
<gene>
    <name evidence="10" type="ORF">AVENP_1706</name>
</gene>
<evidence type="ECO:0000256" key="2">
    <source>
        <dbReference type="ARBA" id="ARBA00023012"/>
    </source>
</evidence>
<evidence type="ECO:0000256" key="6">
    <source>
        <dbReference type="PROSITE-ProRule" id="PRU00169"/>
    </source>
</evidence>
<feature type="domain" description="OmpR/PhoB-type" evidence="9">
    <location>
        <begin position="119"/>
        <end position="213"/>
    </location>
</feature>
<dbReference type="AlphaFoldDB" id="A0AAE7E4R6"/>
<dbReference type="InterPro" id="IPR016032">
    <property type="entry name" value="Sig_transdc_resp-reg_C-effctor"/>
</dbReference>
<dbReference type="Pfam" id="PF00072">
    <property type="entry name" value="Response_reg"/>
    <property type="match status" value="1"/>
</dbReference>
<evidence type="ECO:0000256" key="1">
    <source>
        <dbReference type="ARBA" id="ARBA00022553"/>
    </source>
</evidence>
<feature type="domain" description="Response regulatory" evidence="8">
    <location>
        <begin position="2"/>
        <end position="115"/>
    </location>
</feature>
<dbReference type="SUPFAM" id="SSF52172">
    <property type="entry name" value="CheY-like"/>
    <property type="match status" value="1"/>
</dbReference>
<evidence type="ECO:0000256" key="7">
    <source>
        <dbReference type="PROSITE-ProRule" id="PRU01091"/>
    </source>
</evidence>
<dbReference type="EMBL" id="CP053840">
    <property type="protein sequence ID" value="QKF67252.1"/>
    <property type="molecule type" value="Genomic_DNA"/>
</dbReference>
<keyword evidence="3" id="KW-0805">Transcription regulation</keyword>
<dbReference type="Gene3D" id="3.40.50.2300">
    <property type="match status" value="1"/>
</dbReference>
<accession>A0AAE7E4R6</accession>
<name>A0AAE7E4R6_9BACT</name>
<evidence type="ECO:0000313" key="11">
    <source>
        <dbReference type="Proteomes" id="UP000503482"/>
    </source>
</evidence>
<dbReference type="KEGG" id="avp:AVENP_1706"/>
<evidence type="ECO:0000256" key="5">
    <source>
        <dbReference type="ARBA" id="ARBA00023163"/>
    </source>
</evidence>
<dbReference type="GO" id="GO:0000976">
    <property type="term" value="F:transcription cis-regulatory region binding"/>
    <property type="evidence" value="ECO:0007669"/>
    <property type="project" value="TreeGrafter"/>
</dbReference>
<organism evidence="10 11">
    <name type="scientific">Arcobacter venerupis</name>
    <dbReference type="NCBI Taxonomy" id="1054033"/>
    <lineage>
        <taxon>Bacteria</taxon>
        <taxon>Pseudomonadati</taxon>
        <taxon>Campylobacterota</taxon>
        <taxon>Epsilonproteobacteria</taxon>
        <taxon>Campylobacterales</taxon>
        <taxon>Arcobacteraceae</taxon>
        <taxon>Arcobacter</taxon>
    </lineage>
</organism>
<reference evidence="10 11" key="1">
    <citation type="submission" date="2020-05" db="EMBL/GenBank/DDBJ databases">
        <title>Complete genome sequencing of Campylobacter and Arcobacter type strains.</title>
        <authorList>
            <person name="Miller W.G."/>
            <person name="Yee E."/>
        </authorList>
    </citation>
    <scope>NUCLEOTIDE SEQUENCE [LARGE SCALE GENOMIC DNA]</scope>
    <source>
        <strain evidence="10 11">LMG 26156</strain>
    </source>
</reference>
<keyword evidence="5" id="KW-0804">Transcription</keyword>
<dbReference type="Gene3D" id="1.10.10.10">
    <property type="entry name" value="Winged helix-like DNA-binding domain superfamily/Winged helix DNA-binding domain"/>
    <property type="match status" value="1"/>
</dbReference>
<dbReference type="Pfam" id="PF00486">
    <property type="entry name" value="Trans_reg_C"/>
    <property type="match status" value="1"/>
</dbReference>
<evidence type="ECO:0000259" key="8">
    <source>
        <dbReference type="PROSITE" id="PS50110"/>
    </source>
</evidence>
<dbReference type="PROSITE" id="PS50110">
    <property type="entry name" value="RESPONSE_REGULATORY"/>
    <property type="match status" value="1"/>
</dbReference>
<dbReference type="InterPro" id="IPR036388">
    <property type="entry name" value="WH-like_DNA-bd_sf"/>
</dbReference>
<protein>
    <submittedName>
        <fullName evidence="10">Two-component system response regulator</fullName>
    </submittedName>
</protein>
<keyword evidence="1 6" id="KW-0597">Phosphoprotein</keyword>
<keyword evidence="11" id="KW-1185">Reference proteome</keyword>
<feature type="modified residue" description="4-aspartylphosphate" evidence="6">
    <location>
        <position position="50"/>
    </location>
</feature>
<dbReference type="PROSITE" id="PS51755">
    <property type="entry name" value="OMPR_PHOB"/>
    <property type="match status" value="1"/>
</dbReference>
<evidence type="ECO:0000256" key="3">
    <source>
        <dbReference type="ARBA" id="ARBA00023015"/>
    </source>
</evidence>
<dbReference type="CDD" id="cd00383">
    <property type="entry name" value="trans_reg_C"/>
    <property type="match status" value="1"/>
</dbReference>
<dbReference type="GO" id="GO:0000156">
    <property type="term" value="F:phosphorelay response regulator activity"/>
    <property type="evidence" value="ECO:0007669"/>
    <property type="project" value="TreeGrafter"/>
</dbReference>
<evidence type="ECO:0000313" key="10">
    <source>
        <dbReference type="EMBL" id="QKF67252.1"/>
    </source>
</evidence>